<organism evidence="2 3">
    <name type="scientific">Nesidiocoris tenuis</name>
    <dbReference type="NCBI Taxonomy" id="355587"/>
    <lineage>
        <taxon>Eukaryota</taxon>
        <taxon>Metazoa</taxon>
        <taxon>Ecdysozoa</taxon>
        <taxon>Arthropoda</taxon>
        <taxon>Hexapoda</taxon>
        <taxon>Insecta</taxon>
        <taxon>Pterygota</taxon>
        <taxon>Neoptera</taxon>
        <taxon>Paraneoptera</taxon>
        <taxon>Hemiptera</taxon>
        <taxon>Heteroptera</taxon>
        <taxon>Panheteroptera</taxon>
        <taxon>Cimicomorpha</taxon>
        <taxon>Miridae</taxon>
        <taxon>Dicyphina</taxon>
        <taxon>Nesidiocoris</taxon>
    </lineage>
</organism>
<evidence type="ECO:0000256" key="1">
    <source>
        <dbReference type="SAM" id="MobiDB-lite"/>
    </source>
</evidence>
<accession>A0A6H5GVZ4</accession>
<dbReference type="AlphaFoldDB" id="A0A6H5GVZ4"/>
<reference evidence="2 3" key="1">
    <citation type="submission" date="2020-02" db="EMBL/GenBank/DDBJ databases">
        <authorList>
            <person name="Ferguson B K."/>
        </authorList>
    </citation>
    <scope>NUCLEOTIDE SEQUENCE [LARGE SCALE GENOMIC DNA]</scope>
</reference>
<feature type="compositionally biased region" description="Polar residues" evidence="1">
    <location>
        <begin position="1"/>
        <end position="21"/>
    </location>
</feature>
<gene>
    <name evidence="2" type="ORF">NTEN_LOCUS12298</name>
</gene>
<dbReference type="Proteomes" id="UP000479000">
    <property type="component" value="Unassembled WGS sequence"/>
</dbReference>
<sequence>VGVQVQNNDWRTSSAGNSSGYSDPERNNGKSFSIVFHRFCVPATRRTSWHWVNGLVFSRSDNHPGFPTVGE</sequence>
<evidence type="ECO:0000313" key="3">
    <source>
        <dbReference type="Proteomes" id="UP000479000"/>
    </source>
</evidence>
<feature type="region of interest" description="Disordered" evidence="1">
    <location>
        <begin position="1"/>
        <end position="27"/>
    </location>
</feature>
<dbReference type="EMBL" id="CADCXU010018472">
    <property type="protein sequence ID" value="CAB0006848.1"/>
    <property type="molecule type" value="Genomic_DNA"/>
</dbReference>
<feature type="non-terminal residue" evidence="2">
    <location>
        <position position="1"/>
    </location>
</feature>
<name>A0A6H5GVZ4_9HEMI</name>
<protein>
    <submittedName>
        <fullName evidence="2">Uncharacterized protein</fullName>
    </submittedName>
</protein>
<proteinExistence type="predicted"/>
<keyword evidence="3" id="KW-1185">Reference proteome</keyword>
<evidence type="ECO:0000313" key="2">
    <source>
        <dbReference type="EMBL" id="CAB0006848.1"/>
    </source>
</evidence>